<comment type="caution">
    <text evidence="1">The sequence shown here is derived from an EMBL/GenBank/DDBJ whole genome shotgun (WGS) entry which is preliminary data.</text>
</comment>
<accession>A0A6A6K113</accession>
<proteinExistence type="predicted"/>
<sequence>MDEIINSPEEAYQDRFGKARLTWAGVEAITRQSLTNFGYVTVDSFEDGATLTSPNQVLRYESNGAWLSVGDAALRTQLSSSTGADIIGYGSSTVADTLDEQQAEINSFRNDSDLIVDDFMVAGETTIDNAFQLALTQAKTTGRPIRFLAKNYTFAQPSEWLMAQRGIKIYGAGSGRSVINFPNAQPGVTQLISILLLTADNTRGFSNGNVWNCVDVENAPQGEGSNIVIEIINGNYSQPTDSYANIVDPNNGSGVRITGVRNNVTQPNMPGSGSAFRNVTGQTISVYIWGGNVSSVSVNGFGIGLTSGMFIVKPWDTIAIKLFFCAAMEMRESYWSGVKTLWPAKSSKVVVPFCWGGFKIDRKELSAAKNAAEFGFWNNANYHLTAAYKAAVRARLLMLLSVPMHIAALKLLAGLTKKLQRKSGAQSDVTSIHFRTGWCQEIKERIKQGQMSYASGVAVTREHGEKAVEVVEEAHKEAKAAGKDKITAKQLNKKPKKETDVPRIMQLLKGATQAAFGKNDYLCLQPGVIDELMELINGR</sequence>
<gene>
    <name evidence="1" type="ORF">GH714_044078</name>
</gene>
<organism evidence="1 2">
    <name type="scientific">Hevea brasiliensis</name>
    <name type="common">Para rubber tree</name>
    <name type="synonym">Siphonia brasiliensis</name>
    <dbReference type="NCBI Taxonomy" id="3981"/>
    <lineage>
        <taxon>Eukaryota</taxon>
        <taxon>Viridiplantae</taxon>
        <taxon>Streptophyta</taxon>
        <taxon>Embryophyta</taxon>
        <taxon>Tracheophyta</taxon>
        <taxon>Spermatophyta</taxon>
        <taxon>Magnoliopsida</taxon>
        <taxon>eudicotyledons</taxon>
        <taxon>Gunneridae</taxon>
        <taxon>Pentapetalae</taxon>
        <taxon>rosids</taxon>
        <taxon>fabids</taxon>
        <taxon>Malpighiales</taxon>
        <taxon>Euphorbiaceae</taxon>
        <taxon>Crotonoideae</taxon>
        <taxon>Micrandreae</taxon>
        <taxon>Hevea</taxon>
    </lineage>
</organism>
<dbReference type="AlphaFoldDB" id="A0A6A6K113"/>
<evidence type="ECO:0000313" key="2">
    <source>
        <dbReference type="Proteomes" id="UP000467840"/>
    </source>
</evidence>
<protein>
    <submittedName>
        <fullName evidence="1">Uncharacterized protein</fullName>
    </submittedName>
</protein>
<dbReference type="EMBL" id="JAAGAX010000191">
    <property type="protein sequence ID" value="KAF2282472.1"/>
    <property type="molecule type" value="Genomic_DNA"/>
</dbReference>
<dbReference type="Proteomes" id="UP000467840">
    <property type="component" value="Unassembled WGS sequence"/>
</dbReference>
<reference evidence="1 2" key="1">
    <citation type="journal article" date="2020" name="Mol. Plant">
        <title>The Chromosome-Based Rubber Tree Genome Provides New Insights into Spurge Genome Evolution and Rubber Biosynthesis.</title>
        <authorList>
            <person name="Liu J."/>
            <person name="Shi C."/>
            <person name="Shi C.C."/>
            <person name="Li W."/>
            <person name="Zhang Q.J."/>
            <person name="Zhang Y."/>
            <person name="Li K."/>
            <person name="Lu H.F."/>
            <person name="Shi C."/>
            <person name="Zhu S.T."/>
            <person name="Xiao Z.Y."/>
            <person name="Nan H."/>
            <person name="Yue Y."/>
            <person name="Zhu X.G."/>
            <person name="Wu Y."/>
            <person name="Hong X.N."/>
            <person name="Fan G.Y."/>
            <person name="Tong Y."/>
            <person name="Zhang D."/>
            <person name="Mao C.L."/>
            <person name="Liu Y.L."/>
            <person name="Hao S.J."/>
            <person name="Liu W.Q."/>
            <person name="Lv M.Q."/>
            <person name="Zhang H.B."/>
            <person name="Liu Y."/>
            <person name="Hu-Tang G.R."/>
            <person name="Wang J.P."/>
            <person name="Wang J.H."/>
            <person name="Sun Y.H."/>
            <person name="Ni S.B."/>
            <person name="Chen W.B."/>
            <person name="Zhang X.C."/>
            <person name="Jiao Y.N."/>
            <person name="Eichler E.E."/>
            <person name="Li G.H."/>
            <person name="Liu X."/>
            <person name="Gao L.Z."/>
        </authorList>
    </citation>
    <scope>NUCLEOTIDE SEQUENCE [LARGE SCALE GENOMIC DNA]</scope>
    <source>
        <strain evidence="2">cv. GT1</strain>
        <tissue evidence="1">Leaf</tissue>
    </source>
</reference>
<name>A0A6A6K113_HEVBR</name>
<keyword evidence="2" id="KW-1185">Reference proteome</keyword>
<evidence type="ECO:0000313" key="1">
    <source>
        <dbReference type="EMBL" id="KAF2282472.1"/>
    </source>
</evidence>